<dbReference type="EMBL" id="OX459940">
    <property type="protein sequence ID" value="CAI9174138.1"/>
    <property type="molecule type" value="Genomic_DNA"/>
</dbReference>
<gene>
    <name evidence="2" type="ORF">MRATA1EN1_LOCUS23100</name>
</gene>
<keyword evidence="3" id="KW-1185">Reference proteome</keyword>
<feature type="compositionally biased region" description="Basic residues" evidence="1">
    <location>
        <begin position="1"/>
        <end position="14"/>
    </location>
</feature>
<protein>
    <submittedName>
        <fullName evidence="2">Uncharacterized protein</fullName>
    </submittedName>
</protein>
<proteinExistence type="predicted"/>
<evidence type="ECO:0000256" key="1">
    <source>
        <dbReference type="SAM" id="MobiDB-lite"/>
    </source>
</evidence>
<evidence type="ECO:0000313" key="2">
    <source>
        <dbReference type="EMBL" id="CAI9174138.1"/>
    </source>
</evidence>
<accession>A0ABN8ZNG1</accession>
<reference evidence="2" key="1">
    <citation type="submission" date="2023-04" db="EMBL/GenBank/DDBJ databases">
        <authorList>
            <consortium name="ELIXIR-Norway"/>
        </authorList>
    </citation>
    <scope>NUCLEOTIDE SEQUENCE [LARGE SCALE GENOMIC DNA]</scope>
</reference>
<evidence type="ECO:0000313" key="3">
    <source>
        <dbReference type="Proteomes" id="UP001176941"/>
    </source>
</evidence>
<organism evidence="2 3">
    <name type="scientific">Rangifer tarandus platyrhynchus</name>
    <name type="common">Svalbard reindeer</name>
    <dbReference type="NCBI Taxonomy" id="3082113"/>
    <lineage>
        <taxon>Eukaryota</taxon>
        <taxon>Metazoa</taxon>
        <taxon>Chordata</taxon>
        <taxon>Craniata</taxon>
        <taxon>Vertebrata</taxon>
        <taxon>Euteleostomi</taxon>
        <taxon>Mammalia</taxon>
        <taxon>Eutheria</taxon>
        <taxon>Laurasiatheria</taxon>
        <taxon>Artiodactyla</taxon>
        <taxon>Ruminantia</taxon>
        <taxon>Pecora</taxon>
        <taxon>Cervidae</taxon>
        <taxon>Odocoileinae</taxon>
        <taxon>Rangifer</taxon>
    </lineage>
</organism>
<dbReference type="Proteomes" id="UP001176941">
    <property type="component" value="Chromosome 4"/>
</dbReference>
<name>A0ABN8ZNG1_RANTA</name>
<sequence>MGQRTKHSSPKKTYRSLSSVQSSSIQSLSRVRLCDPMNHSMPGLPVHHQLLEFTQRHEKMPNTTQYQRNANQNHKEGQSHAGHNGYYQKVYKYWRGCGEKGTLLHCCGNAT</sequence>
<feature type="region of interest" description="Disordered" evidence="1">
    <location>
        <begin position="1"/>
        <end position="22"/>
    </location>
</feature>